<evidence type="ECO:0000256" key="7">
    <source>
        <dbReference type="ARBA" id="ARBA00023204"/>
    </source>
</evidence>
<dbReference type="Gene3D" id="3.40.1170.60">
    <property type="match status" value="1"/>
</dbReference>
<evidence type="ECO:0000256" key="1">
    <source>
        <dbReference type="ARBA" id="ARBA00004123"/>
    </source>
</evidence>
<evidence type="ECO:0000259" key="12">
    <source>
        <dbReference type="PROSITE" id="PS51907"/>
    </source>
</evidence>
<evidence type="ECO:0000256" key="2">
    <source>
        <dbReference type="ARBA" id="ARBA00022679"/>
    </source>
</evidence>
<dbReference type="InterPro" id="IPR036775">
    <property type="entry name" value="DNA_pol_Y-fam_lit_finger_sf"/>
</dbReference>
<accession>A0A5C3ERR0</accession>
<dbReference type="Gene3D" id="3.30.70.270">
    <property type="match status" value="1"/>
</dbReference>
<dbReference type="GO" id="GO:0009314">
    <property type="term" value="P:response to radiation"/>
    <property type="evidence" value="ECO:0007669"/>
    <property type="project" value="TreeGrafter"/>
</dbReference>
<feature type="compositionally biased region" description="Low complexity" evidence="10">
    <location>
        <begin position="624"/>
        <end position="653"/>
    </location>
</feature>
<feature type="region of interest" description="Disordered" evidence="10">
    <location>
        <begin position="1"/>
        <end position="54"/>
    </location>
</feature>
<evidence type="ECO:0000313" key="14">
    <source>
        <dbReference type="Proteomes" id="UP000323386"/>
    </source>
</evidence>
<dbReference type="InterPro" id="IPR043128">
    <property type="entry name" value="Rev_trsase/Diguanyl_cyclase"/>
</dbReference>
<dbReference type="GO" id="GO:0005634">
    <property type="term" value="C:nucleus"/>
    <property type="evidence" value="ECO:0007669"/>
    <property type="project" value="UniProtKB-SubCell"/>
</dbReference>
<dbReference type="GO" id="GO:0003684">
    <property type="term" value="F:damaged DNA binding"/>
    <property type="evidence" value="ECO:0007669"/>
    <property type="project" value="InterPro"/>
</dbReference>
<dbReference type="InterPro" id="IPR001126">
    <property type="entry name" value="UmuC"/>
</dbReference>
<protein>
    <recommendedName>
        <fullName evidence="9">DNA polymerase eta</fullName>
    </recommendedName>
</protein>
<feature type="compositionally biased region" description="Basic and acidic residues" evidence="10">
    <location>
        <begin position="661"/>
        <end position="677"/>
    </location>
</feature>
<dbReference type="Gene3D" id="3.30.1490.100">
    <property type="entry name" value="DNA polymerase, Y-family, little finger domain"/>
    <property type="match status" value="1"/>
</dbReference>
<feature type="domain" description="UmuC" evidence="11">
    <location>
        <begin position="82"/>
        <end position="422"/>
    </location>
</feature>
<sequence>MSSPKKAAQRYPATLSAPGIDAHSPFQNAPSLQAPPEDRPIPSHTNLEVQPHVNGPPPWPVITYKHLLSAGTLNPTNPLRVVAHCDVDAAYAQFEASRLGLDATKVPIAVQQWQGLIAVNYPARDMGISRFESIPEALKKCPDLRLVHVATYAHGSNQADYHENPQPETHKVSLDPYRKESNKILSIFKKTCPSGAVEKASIDESYFDLTIEVRKLMVERFPQLKNVPKDDPAKGIKGMDCPLPPAPRIGLKQWQKLGHVIPKTGEVGKSTGIGRPEKQVAKAALLVDAPVGAGHVGLEGEVNGEAKPAPCSWGSHSEGLTDPISSQPEELDEEEALWDAIEYGETTWTDVALALGAELMNKVRQNVIDELGYTTSAGIASNKTLSKLCSSWRKPNGQTIMRPCSVPNFFSSLPYMKIRFLGGKLGTAIGQEWASSTVADLWSVTLDEMQAKFGEEARWVYNVLRGIDHSEVRERVNNQTMLASKSVRPPIQRADEALHWLQILATELSIRLNEARSERLSLWPKTLVLRYIRAGSVPRSRQVAFPFVNSRSNEELAAVILKKGEKLWRDSVGDALEPSGGGSVEGGKVLTIALGFSGLEEGEAGQRGIAGFLGAVDRSAASTTTAASSSSSSSSTTPRPDASASSSSAATTPTKKRKRLRLDDMFERGRADEKQRMVDLPPPGVTLNGEASTSDAATPKAASSPLEAPATFDRQSSTNEELGAPITPMRGSTSPDPRTAAAAAGQETGAPPSDGAEQPTWQCPECSALLHPPVDAPAFERPYLLERLKEEHQDWHFAVTLSQAPAPPTASQPPARTKPAKPKRPKGLEKFFGKRNA</sequence>
<proteinExistence type="predicted"/>
<dbReference type="AlphaFoldDB" id="A0A5C3ERR0"/>
<keyword evidence="7" id="KW-0234">DNA repair</keyword>
<evidence type="ECO:0000256" key="6">
    <source>
        <dbReference type="ARBA" id="ARBA00022833"/>
    </source>
</evidence>
<dbReference type="Proteomes" id="UP000323386">
    <property type="component" value="Unassembled WGS sequence"/>
</dbReference>
<dbReference type="SUPFAM" id="SSF100879">
    <property type="entry name" value="Lesion bypass DNA polymerase (Y-family), little finger domain"/>
    <property type="match status" value="1"/>
</dbReference>
<keyword evidence="3" id="KW-0479">Metal-binding</keyword>
<keyword evidence="14" id="KW-1185">Reference proteome</keyword>
<dbReference type="FunFam" id="3.40.1170.60:FF:000008">
    <property type="entry name" value="DNA polymerase eta subunit"/>
    <property type="match status" value="1"/>
</dbReference>
<dbReference type="GO" id="GO:0042276">
    <property type="term" value="P:error-prone translesion synthesis"/>
    <property type="evidence" value="ECO:0007669"/>
    <property type="project" value="TreeGrafter"/>
</dbReference>
<feature type="compositionally biased region" description="Basic and acidic residues" evidence="10">
    <location>
        <begin position="826"/>
        <end position="837"/>
    </location>
</feature>
<dbReference type="InterPro" id="IPR052230">
    <property type="entry name" value="DNA_polymerase_eta"/>
</dbReference>
<evidence type="ECO:0000256" key="3">
    <source>
        <dbReference type="ARBA" id="ARBA00022723"/>
    </source>
</evidence>
<dbReference type="Pfam" id="PF21704">
    <property type="entry name" value="POLH-Rev1_HhH"/>
    <property type="match status" value="1"/>
</dbReference>
<feature type="domain" description="UBZ3-type" evidence="12">
    <location>
        <begin position="756"/>
        <end position="804"/>
    </location>
</feature>
<evidence type="ECO:0000313" key="13">
    <source>
        <dbReference type="EMBL" id="SPO34984.1"/>
    </source>
</evidence>
<dbReference type="Gene3D" id="1.10.150.20">
    <property type="entry name" value="5' to 3' exonuclease, C-terminal subdomain"/>
    <property type="match status" value="1"/>
</dbReference>
<dbReference type="Pfam" id="PF00817">
    <property type="entry name" value="IMS"/>
    <property type="match status" value="1"/>
</dbReference>
<keyword evidence="5" id="KW-0863">Zinc-finger</keyword>
<feature type="region of interest" description="Disordered" evidence="10">
    <location>
        <begin position="300"/>
        <end position="328"/>
    </location>
</feature>
<organism evidence="13 14">
    <name type="scientific">Pseudozyma flocculosa</name>
    <dbReference type="NCBI Taxonomy" id="84751"/>
    <lineage>
        <taxon>Eukaryota</taxon>
        <taxon>Fungi</taxon>
        <taxon>Dikarya</taxon>
        <taxon>Basidiomycota</taxon>
        <taxon>Ustilaginomycotina</taxon>
        <taxon>Ustilaginomycetes</taxon>
        <taxon>Ustilaginales</taxon>
        <taxon>Ustilaginaceae</taxon>
        <taxon>Pseudozyma</taxon>
    </lineage>
</organism>
<keyword evidence="6" id="KW-0862">Zinc</keyword>
<name>A0A5C3ERR0_9BASI</name>
<dbReference type="GO" id="GO:0007064">
    <property type="term" value="P:mitotic sister chromatid cohesion"/>
    <property type="evidence" value="ECO:0007669"/>
    <property type="project" value="UniProtKB-ARBA"/>
</dbReference>
<dbReference type="GO" id="GO:0006281">
    <property type="term" value="P:DNA repair"/>
    <property type="evidence" value="ECO:0007669"/>
    <property type="project" value="UniProtKB-KW"/>
</dbReference>
<evidence type="ECO:0000256" key="8">
    <source>
        <dbReference type="ARBA" id="ARBA00023242"/>
    </source>
</evidence>
<dbReference type="GO" id="GO:0008270">
    <property type="term" value="F:zinc ion binding"/>
    <property type="evidence" value="ECO:0007669"/>
    <property type="project" value="UniProtKB-KW"/>
</dbReference>
<evidence type="ECO:0000259" key="11">
    <source>
        <dbReference type="PROSITE" id="PS50173"/>
    </source>
</evidence>
<evidence type="ECO:0000256" key="10">
    <source>
        <dbReference type="SAM" id="MobiDB-lite"/>
    </source>
</evidence>
<feature type="region of interest" description="Disordered" evidence="10">
    <location>
        <begin position="624"/>
        <end position="762"/>
    </location>
</feature>
<dbReference type="InterPro" id="IPR041298">
    <property type="entry name" value="UBZ3"/>
</dbReference>
<evidence type="ECO:0000256" key="4">
    <source>
        <dbReference type="ARBA" id="ARBA00022763"/>
    </source>
</evidence>
<dbReference type="FunFam" id="1.10.150.20:FF:000014">
    <property type="entry name" value="Polymerase (DNA directed), eta"/>
    <property type="match status" value="1"/>
</dbReference>
<reference evidence="13 14" key="1">
    <citation type="submission" date="2018-03" db="EMBL/GenBank/DDBJ databases">
        <authorList>
            <person name="Guldener U."/>
        </authorList>
    </citation>
    <scope>NUCLEOTIDE SEQUENCE [LARGE SCALE GENOMIC DNA]</scope>
    <source>
        <strain evidence="13 14">DAOM196992</strain>
    </source>
</reference>
<dbReference type="InterPro" id="IPR017961">
    <property type="entry name" value="DNA_pol_Y-fam_little_finger"/>
</dbReference>
<dbReference type="OrthoDB" id="5723at2759"/>
<dbReference type="SUPFAM" id="SSF56672">
    <property type="entry name" value="DNA/RNA polymerases"/>
    <property type="match status" value="1"/>
</dbReference>
<dbReference type="PANTHER" id="PTHR45873">
    <property type="entry name" value="DNA POLYMERASE ETA"/>
    <property type="match status" value="1"/>
</dbReference>
<evidence type="ECO:0000256" key="9">
    <source>
        <dbReference type="ARBA" id="ARBA00044975"/>
    </source>
</evidence>
<dbReference type="EMBL" id="OOIP01000001">
    <property type="protein sequence ID" value="SPO34984.1"/>
    <property type="molecule type" value="Genomic_DNA"/>
</dbReference>
<dbReference type="GO" id="GO:0070987">
    <property type="term" value="P:error-free translesion synthesis"/>
    <property type="evidence" value="ECO:0007669"/>
    <property type="project" value="UniProtKB-ARBA"/>
</dbReference>
<keyword evidence="4" id="KW-0227">DNA damage</keyword>
<dbReference type="GO" id="GO:0005657">
    <property type="term" value="C:replication fork"/>
    <property type="evidence" value="ECO:0007669"/>
    <property type="project" value="UniProtKB-ARBA"/>
</dbReference>
<gene>
    <name evidence="13" type="ORF">PSFLO_00455</name>
</gene>
<dbReference type="GO" id="GO:0035861">
    <property type="term" value="C:site of double-strand break"/>
    <property type="evidence" value="ECO:0007669"/>
    <property type="project" value="TreeGrafter"/>
</dbReference>
<dbReference type="InterPro" id="IPR043502">
    <property type="entry name" value="DNA/RNA_pol_sf"/>
</dbReference>
<feature type="region of interest" description="Disordered" evidence="10">
    <location>
        <begin position="801"/>
        <end position="837"/>
    </location>
</feature>
<evidence type="ECO:0000256" key="5">
    <source>
        <dbReference type="ARBA" id="ARBA00022771"/>
    </source>
</evidence>
<dbReference type="PANTHER" id="PTHR45873:SF1">
    <property type="entry name" value="DNA POLYMERASE ETA"/>
    <property type="match status" value="1"/>
</dbReference>
<keyword evidence="8" id="KW-0539">Nucleus</keyword>
<dbReference type="PROSITE" id="PS51907">
    <property type="entry name" value="ZF_UBZ3"/>
    <property type="match status" value="1"/>
</dbReference>
<dbReference type="GO" id="GO:0003887">
    <property type="term" value="F:DNA-directed DNA polymerase activity"/>
    <property type="evidence" value="ECO:0007669"/>
    <property type="project" value="TreeGrafter"/>
</dbReference>
<keyword evidence="2" id="KW-0808">Transferase</keyword>
<comment type="subcellular location">
    <subcellularLocation>
        <location evidence="1">Nucleus</location>
    </subcellularLocation>
</comment>
<dbReference type="PROSITE" id="PS50173">
    <property type="entry name" value="UMUC"/>
    <property type="match status" value="1"/>
</dbReference>
<dbReference type="Pfam" id="PF11799">
    <property type="entry name" value="IMS_C"/>
    <property type="match status" value="1"/>
</dbReference>